<keyword evidence="2" id="KW-0812">Transmembrane</keyword>
<evidence type="ECO:0000256" key="1">
    <source>
        <dbReference type="SAM" id="MobiDB-lite"/>
    </source>
</evidence>
<feature type="compositionally biased region" description="Basic and acidic residues" evidence="1">
    <location>
        <begin position="139"/>
        <end position="151"/>
    </location>
</feature>
<comment type="caution">
    <text evidence="3">The sequence shown here is derived from an EMBL/GenBank/DDBJ whole genome shotgun (WGS) entry which is preliminary data.</text>
</comment>
<proteinExistence type="predicted"/>
<evidence type="ECO:0000313" key="3">
    <source>
        <dbReference type="EMBL" id="KKR90326.1"/>
    </source>
</evidence>
<feature type="transmembrane region" description="Helical" evidence="2">
    <location>
        <begin position="630"/>
        <end position="663"/>
    </location>
</feature>
<name>A0A0G0US37_9BACT</name>
<organism evidence="3 4">
    <name type="scientific">Candidatus Woesebacteria bacterium GW2011_GWD1_41_12</name>
    <dbReference type="NCBI Taxonomy" id="1618593"/>
    <lineage>
        <taxon>Bacteria</taxon>
        <taxon>Candidatus Woeseibacteriota</taxon>
    </lineage>
</organism>
<accession>A0A0G0US37</accession>
<dbReference type="Gene3D" id="2.70.70.10">
    <property type="entry name" value="Glucose Permease (Domain IIA)"/>
    <property type="match status" value="1"/>
</dbReference>
<evidence type="ECO:0008006" key="5">
    <source>
        <dbReference type="Google" id="ProtNLM"/>
    </source>
</evidence>
<feature type="transmembrane region" description="Helical" evidence="2">
    <location>
        <begin position="576"/>
        <end position="593"/>
    </location>
</feature>
<dbReference type="PATRIC" id="fig|1618593.3.peg.319"/>
<keyword evidence="2" id="KW-0472">Membrane</keyword>
<dbReference type="EMBL" id="LCAL01000015">
    <property type="protein sequence ID" value="KKR90326.1"/>
    <property type="molecule type" value="Genomic_DNA"/>
</dbReference>
<feature type="transmembrane region" description="Helical" evidence="2">
    <location>
        <begin position="545"/>
        <end position="564"/>
    </location>
</feature>
<dbReference type="CDD" id="cd22249">
    <property type="entry name" value="UDM1_RNF168_RNF169-like"/>
    <property type="match status" value="1"/>
</dbReference>
<feature type="region of interest" description="Disordered" evidence="1">
    <location>
        <begin position="139"/>
        <end position="168"/>
    </location>
</feature>
<gene>
    <name evidence="3" type="ORF">UU39_C0015G0011</name>
</gene>
<sequence length="966" mass="103657">MANKISLTSENTKYLIDAFTHFFPEDTIYAADKPYVSGEFNWKNRADFIDFINRLTGVLIKSERDLENIKKAQLAVEALTSNIKEEKPVDSNLPDKEARELLELERQKREAELNEAKEKGEKSVQEAIERKQEVYNKEQAVKKEQTQKDVQIETPPQSPEAPLRENQDKKTREFLTNEKIIVTPTQKLPEVLLTNDEKVKIFNLAQAIKKDPGTAQKIFELKIQESVGKSSEDVKQNISGSQITKTSIDLIEKIKPFGVYSKPEDIPSKIVVMNPASPLVALANPNNERLVKLIPDTEIRKELSQNAAALSLALDSNMNLDSALTAPLFDNSENMSELFYPQQLSEFQIGEKQDIQEGRDEGVEINLEDVYDQGKDVWDTWQKIANRTVTTEEVTTSTLSTTPSYLPSTTISIANESTEILATTLPTTVGAITGIKTSSLVINLAILRTRALPNPALAGLLTTGGTTQIVQTAAPLISRQAFMITSSSGKLAFFAGKGLTVGGSKVFAIGIKLGQSSLAASVGSGGTKVVASGLFAKIGATLGSLGTPVVAAIGAAVGWVVGKIIQKIPWDKVKKYASFAIGVVLGIGAYAIAGPIAGISVGFGSYGLASVATGGAAGLKGAGANIGNFFTALGGIVFSSIGMPVLITILVFPVIVALILFVINSGAYIVPPTSEVFGGISSPYIEITKTPDPPGPFTNNELPKTVNYNITIKAKKGVLTNVGIKYDCQVTSSSSKNCPSISNIPSSVDSISPSLPYTFSYTSTYDKGYNDSSIIDTITVTADVAEKSGVTSETSASITFGAPPISCPLPAGKPVNSMNYSYNSQTDSGHGSTTYWNAMGGTPYRYSIPQWTGCRTPDSCPYYGYAYDVFPNGVKTVYAPTVLGKETTWNLSATFSNGAAGYTVMYADTTGAYVVVLTHVAGTNAPKTVTSGTKVATLFNQGTNTHLHLEFQVNGHWVKPENYFCK</sequence>
<dbReference type="InterPro" id="IPR011055">
    <property type="entry name" value="Dup_hybrid_motif"/>
</dbReference>
<reference evidence="3 4" key="1">
    <citation type="journal article" date="2015" name="Nature">
        <title>rRNA introns, odd ribosomes, and small enigmatic genomes across a large radiation of phyla.</title>
        <authorList>
            <person name="Brown C.T."/>
            <person name="Hug L.A."/>
            <person name="Thomas B.C."/>
            <person name="Sharon I."/>
            <person name="Castelle C.J."/>
            <person name="Singh A."/>
            <person name="Wilkins M.J."/>
            <person name="Williams K.H."/>
            <person name="Banfield J.F."/>
        </authorList>
    </citation>
    <scope>NUCLEOTIDE SEQUENCE [LARGE SCALE GENOMIC DNA]</scope>
</reference>
<protein>
    <recommendedName>
        <fullName evidence="5">Peptidase M23 domain-containing protein</fullName>
    </recommendedName>
</protein>
<keyword evidence="2" id="KW-1133">Transmembrane helix</keyword>
<dbReference type="Proteomes" id="UP000034275">
    <property type="component" value="Unassembled WGS sequence"/>
</dbReference>
<evidence type="ECO:0000256" key="2">
    <source>
        <dbReference type="SAM" id="Phobius"/>
    </source>
</evidence>
<evidence type="ECO:0000313" key="4">
    <source>
        <dbReference type="Proteomes" id="UP000034275"/>
    </source>
</evidence>
<dbReference type="AlphaFoldDB" id="A0A0G0US37"/>